<evidence type="ECO:0000313" key="12">
    <source>
        <dbReference type="Proteomes" id="UP001152523"/>
    </source>
</evidence>
<feature type="region of interest" description="Disordered" evidence="9">
    <location>
        <begin position="408"/>
        <end position="432"/>
    </location>
</feature>
<evidence type="ECO:0000256" key="2">
    <source>
        <dbReference type="ARBA" id="ARBA00006914"/>
    </source>
</evidence>
<dbReference type="InterPro" id="IPR045199">
    <property type="entry name" value="ATAD2-like"/>
</dbReference>
<keyword evidence="6" id="KW-0862">Zinc</keyword>
<evidence type="ECO:0000256" key="9">
    <source>
        <dbReference type="SAM" id="MobiDB-lite"/>
    </source>
</evidence>
<dbReference type="Pfam" id="PF13771">
    <property type="entry name" value="zf-HC5HC2H"/>
    <property type="match status" value="1"/>
</dbReference>
<reference evidence="11" key="1">
    <citation type="submission" date="2022-07" db="EMBL/GenBank/DDBJ databases">
        <authorList>
            <person name="Macas J."/>
            <person name="Novak P."/>
            <person name="Neumann P."/>
        </authorList>
    </citation>
    <scope>NUCLEOTIDE SEQUENCE</scope>
</reference>
<dbReference type="FunFam" id="1.10.8.60:FF:000084">
    <property type="entry name" value="p-loop containing nucleoside triphosphate hydrolase superfamily protein"/>
    <property type="match status" value="1"/>
</dbReference>
<gene>
    <name evidence="11" type="ORF">CEPIT_LOCUS21356</name>
</gene>
<feature type="compositionally biased region" description="Polar residues" evidence="9">
    <location>
        <begin position="1485"/>
        <end position="1503"/>
    </location>
</feature>
<dbReference type="GO" id="GO:0005634">
    <property type="term" value="C:nucleus"/>
    <property type="evidence" value="ECO:0007669"/>
    <property type="project" value="UniProtKB-ARBA"/>
</dbReference>
<comment type="similarity">
    <text evidence="2">Belongs to the AAA ATPase family.</text>
</comment>
<dbReference type="GO" id="GO:0009536">
    <property type="term" value="C:plastid"/>
    <property type="evidence" value="ECO:0007669"/>
    <property type="project" value="UniProtKB-SubCell"/>
</dbReference>
<keyword evidence="3" id="KW-0479">Metal-binding</keyword>
<dbReference type="InterPro" id="IPR003593">
    <property type="entry name" value="AAA+_ATPase"/>
</dbReference>
<dbReference type="GO" id="GO:0006337">
    <property type="term" value="P:nucleosome disassembly"/>
    <property type="evidence" value="ECO:0007669"/>
    <property type="project" value="TreeGrafter"/>
</dbReference>
<protein>
    <recommendedName>
        <fullName evidence="10">PHD-type domain-containing protein</fullName>
    </recommendedName>
</protein>
<dbReference type="InterPro" id="IPR013083">
    <property type="entry name" value="Znf_RING/FYVE/PHD"/>
</dbReference>
<keyword evidence="12" id="KW-1185">Reference proteome</keyword>
<comment type="caution">
    <text evidence="11">The sequence shown here is derived from an EMBL/GenBank/DDBJ whole genome shotgun (WGS) entry which is preliminary data.</text>
</comment>
<feature type="compositionally biased region" description="Basic and acidic residues" evidence="9">
    <location>
        <begin position="421"/>
        <end position="432"/>
    </location>
</feature>
<dbReference type="GO" id="GO:0016887">
    <property type="term" value="F:ATP hydrolysis activity"/>
    <property type="evidence" value="ECO:0007669"/>
    <property type="project" value="InterPro"/>
</dbReference>
<sequence>MRFSRSSSVEGRTKDNKLGSFRVKRKHKRIESICEKAYTLNHSAVAREVPVECSNAGESEHELRRSTRVRKAPVLLDSSPPRPKKRTKVEERGRVSGVDIEEDGKQFEMSCSTSRGFAEHSSGWRSRLRSRPGNASFILRAKGKTSPAFRREAVENLGKLKGKSKVEAELFDDNQERKVCGRLTAVKSNTPGRVKASSSFDNRDVDLGGSMEGEELINAEQTKMSEKEDMFTIDIFVPQVEENLINTEAVLEEVNGEDLPLNRESNKVVKDASVHSPAVDQEDGAEMLSNCKQCTFSDHVEHRDQDMRVERCSCFWSGDQRSALHTGLVSVGEKVNDNVSRVTYKHSKVGCDEVRKDAEDGIIFYRRKGKNSCDKPQGNQGRIDVPRKMKIKEGRHCGLCGGATDGKPPRKLVHDGALSDNEAHSESSASDEHGYDVWDGFGDEPTWLGRLLGPINDRFGIAGIWVHQQCAVWSPEVYFAGLGRMKNVRAALSRGRVLKCSRCGRTGATIGCRVDRCPKTYHLSCARATGCTFDHRKFLIACTDHGHLFQPHGSKHLRHLRKMKAKKLKLELRKASNDAYRKDVEAEEKWIENCGEDEEFLKRESKRLHRDLLRISPVYIGGSNCDSGAEFQGWESIAGLQDVIQCMKEVVILPLLYPEFFSSLGLTPPRGVLLHGYPGTGKTLIVRALIGSCARGDKRIAYFARKGADCLGKYVGDAERQLRLLFQVAEKSQPSIIFFDEIDGLAPCRTKQQDQTHSSVVSTLLALMDGLKSRGSVVVIGATNRPDAIDPALRRPGRFDREIYFPLPSVKDREAILSLHTKKWPKPVSGPLLKLIAKKTVGFAGADLQALCTQAAILALKRSFPLHQYLSAAAKRGPHVKYPPLPSFTVEEQDWLQSLVHAPPPCSRREAGMAANDVVALPLHTSLFPCLSQPLCELFVSLYLDERVFLPHRLAKALSLVKDIFISALDEKKVFTGNWWVHIHDLLKEPDVYLKVEDQLSRASILIRDSRTCMTDVLEENFDVDHSTSGHHSKLHHMGARANLMQNISGIKCGSRILVSGNPRCGQRHFASCLLHCFVGNIDIQKIDLATMSQEGHGDIIQGLTWILMRHANVRRCMIFLPRLDLWAVETTSKVFETEEKSFDEVNKEDTFPVANTMVVESENEVREASYIWNSFVEQIETLCISTSLTILATSDMPIQALPSRIRQYLKGYELNQSRSTPLGSPVPQFSVELDESFDVDLVVDLFASRLSTNLVEHFIQLIYRENHMPIIPQNANDSDETKEDIPSTGPNSKPESAIEHEGNQSSFDNIVSPFAANSKAGKGKSSLLLAITTFGYQILRYPHFAELCWATSKLKDGPTADINGHWKGWPFNSCIIRPINSLKEVAPSTTNAKSKESYGIVRGLVAIGLSAYTGKYVSLGEVSSDVRRVLELLVAEINDKVQGGKDRYQFSRLLSQVAYLDDMVSSWLYMLQSSEVDSRCSGPKANSTFNSVGQSGESNPPRNASFEGDDDALHEARTVVEGNNVAGTELTSQSMEMDHCTEFGSVAAALESNTKIVEQNGVVNVEVNPGDQGEEGASQLEDIVGSAVAVPSSISVKNGFTCGTNNPTDTVSHKGGNCGPPAVYCNGHAEPKNVNIQDQEDVNDICGTENNVTLEDDKTEPCDGINVNKATLIPTVCFLGCCNECLLKLQRLLRDRVKSELGHVGKDCKVEDVNDFVASLSAKIHSSLSLWLLAESSGCALKMTKCSCHGGGTDSTVNTNLDPSQNSQFIFRDGVLTNFEKCKDDTFHCQLNKLCLHSLIEWIERGKKP</sequence>
<dbReference type="InterPro" id="IPR027417">
    <property type="entry name" value="P-loop_NTPase"/>
</dbReference>
<organism evidence="11 12">
    <name type="scientific">Cuscuta epithymum</name>
    <dbReference type="NCBI Taxonomy" id="186058"/>
    <lineage>
        <taxon>Eukaryota</taxon>
        <taxon>Viridiplantae</taxon>
        <taxon>Streptophyta</taxon>
        <taxon>Embryophyta</taxon>
        <taxon>Tracheophyta</taxon>
        <taxon>Spermatophyta</taxon>
        <taxon>Magnoliopsida</taxon>
        <taxon>eudicotyledons</taxon>
        <taxon>Gunneridae</taxon>
        <taxon>Pentapetalae</taxon>
        <taxon>asterids</taxon>
        <taxon>lamiids</taxon>
        <taxon>Solanales</taxon>
        <taxon>Convolvulaceae</taxon>
        <taxon>Cuscuteae</taxon>
        <taxon>Cuscuta</taxon>
        <taxon>Cuscuta subgen. Cuscuta</taxon>
    </lineage>
</organism>
<evidence type="ECO:0000259" key="10">
    <source>
        <dbReference type="PROSITE" id="PS51805"/>
    </source>
</evidence>
<evidence type="ECO:0000256" key="8">
    <source>
        <dbReference type="ARBA" id="ARBA00023117"/>
    </source>
</evidence>
<dbReference type="Gene3D" id="1.10.8.60">
    <property type="match status" value="1"/>
</dbReference>
<evidence type="ECO:0000256" key="4">
    <source>
        <dbReference type="ARBA" id="ARBA00022741"/>
    </source>
</evidence>
<dbReference type="PROSITE" id="PS51805">
    <property type="entry name" value="EPHD"/>
    <property type="match status" value="1"/>
</dbReference>
<keyword evidence="7" id="KW-0067">ATP-binding</keyword>
<dbReference type="SMART" id="SM00382">
    <property type="entry name" value="AAA"/>
    <property type="match status" value="1"/>
</dbReference>
<evidence type="ECO:0000256" key="1">
    <source>
        <dbReference type="ARBA" id="ARBA00004474"/>
    </source>
</evidence>
<dbReference type="Pfam" id="PF00004">
    <property type="entry name" value="AAA"/>
    <property type="match status" value="1"/>
</dbReference>
<evidence type="ECO:0000256" key="5">
    <source>
        <dbReference type="ARBA" id="ARBA00022771"/>
    </source>
</evidence>
<dbReference type="Pfam" id="PF17862">
    <property type="entry name" value="AAA_lid_3"/>
    <property type="match status" value="1"/>
</dbReference>
<dbReference type="SUPFAM" id="SSF52540">
    <property type="entry name" value="P-loop containing nucleoside triphosphate hydrolases"/>
    <property type="match status" value="1"/>
</dbReference>
<dbReference type="InterPro" id="IPR041569">
    <property type="entry name" value="AAA_lid_3"/>
</dbReference>
<feature type="compositionally biased region" description="Polar residues" evidence="9">
    <location>
        <begin position="1"/>
        <end position="10"/>
    </location>
</feature>
<dbReference type="GO" id="GO:0042393">
    <property type="term" value="F:histone binding"/>
    <property type="evidence" value="ECO:0007669"/>
    <property type="project" value="TreeGrafter"/>
</dbReference>
<name>A0AAV0E8M3_9ASTE</name>
<dbReference type="PANTHER" id="PTHR23069:SF7">
    <property type="entry name" value="P-LOOP CONTAINING NUCLEOSIDE TRIPHOSPHATE HYDROLASES SUPERFAMILY PROTEIN"/>
    <property type="match status" value="1"/>
</dbReference>
<dbReference type="Proteomes" id="UP001152523">
    <property type="component" value="Unassembled WGS sequence"/>
</dbReference>
<keyword evidence="4" id="KW-0547">Nucleotide-binding</keyword>
<dbReference type="Gene3D" id="3.30.40.10">
    <property type="entry name" value="Zinc/RING finger domain, C3HC4 (zinc finger)"/>
    <property type="match status" value="1"/>
</dbReference>
<dbReference type="InterPro" id="IPR003960">
    <property type="entry name" value="ATPase_AAA_CS"/>
</dbReference>
<evidence type="ECO:0000256" key="6">
    <source>
        <dbReference type="ARBA" id="ARBA00022833"/>
    </source>
</evidence>
<dbReference type="GO" id="GO:0006334">
    <property type="term" value="P:nucleosome assembly"/>
    <property type="evidence" value="ECO:0007669"/>
    <property type="project" value="TreeGrafter"/>
</dbReference>
<feature type="region of interest" description="Disordered" evidence="9">
    <location>
        <begin position="1273"/>
        <end position="1303"/>
    </location>
</feature>
<feature type="region of interest" description="Disordered" evidence="9">
    <location>
        <begin position="1481"/>
        <end position="1509"/>
    </location>
</feature>
<proteinExistence type="inferred from homology"/>
<feature type="region of interest" description="Disordered" evidence="9">
    <location>
        <begin position="54"/>
        <end position="93"/>
    </location>
</feature>
<dbReference type="InterPro" id="IPR034732">
    <property type="entry name" value="EPHD"/>
</dbReference>
<accession>A0AAV0E8M3</accession>
<keyword evidence="8" id="KW-0103">Bromodomain</keyword>
<keyword evidence="5" id="KW-0863">Zinc-finger</keyword>
<dbReference type="GO" id="GO:0005524">
    <property type="term" value="F:ATP binding"/>
    <property type="evidence" value="ECO:0007669"/>
    <property type="project" value="UniProtKB-KW"/>
</dbReference>
<dbReference type="EMBL" id="CAMAPF010000262">
    <property type="protein sequence ID" value="CAH9116019.1"/>
    <property type="molecule type" value="Genomic_DNA"/>
</dbReference>
<dbReference type="FunFam" id="3.30.40.10:FF:000739">
    <property type="entry name" value="P-loop containing nucleoside triphosphate hydrolases superfamily protein"/>
    <property type="match status" value="1"/>
</dbReference>
<comment type="subcellular location">
    <subcellularLocation>
        <location evidence="1">Plastid</location>
    </subcellularLocation>
</comment>
<dbReference type="GO" id="GO:0045815">
    <property type="term" value="P:transcription initiation-coupled chromatin remodeling"/>
    <property type="evidence" value="ECO:0007669"/>
    <property type="project" value="TreeGrafter"/>
</dbReference>
<feature type="region of interest" description="Disordered" evidence="9">
    <location>
        <begin position="1"/>
        <end position="20"/>
    </location>
</feature>
<dbReference type="FunFam" id="3.40.50.300:FF:000061">
    <property type="entry name" value="ATPase family, AAA domain-containing 2"/>
    <property type="match status" value="1"/>
</dbReference>
<dbReference type="PROSITE" id="PS00674">
    <property type="entry name" value="AAA"/>
    <property type="match status" value="1"/>
</dbReference>
<dbReference type="Gene3D" id="3.40.50.300">
    <property type="entry name" value="P-loop containing nucleotide triphosphate hydrolases"/>
    <property type="match status" value="1"/>
</dbReference>
<dbReference type="GO" id="GO:0008270">
    <property type="term" value="F:zinc ion binding"/>
    <property type="evidence" value="ECO:0007669"/>
    <property type="project" value="UniProtKB-KW"/>
</dbReference>
<evidence type="ECO:0000256" key="7">
    <source>
        <dbReference type="ARBA" id="ARBA00022840"/>
    </source>
</evidence>
<evidence type="ECO:0000256" key="3">
    <source>
        <dbReference type="ARBA" id="ARBA00022723"/>
    </source>
</evidence>
<dbReference type="InterPro" id="IPR003959">
    <property type="entry name" value="ATPase_AAA_core"/>
</dbReference>
<dbReference type="GO" id="GO:0003682">
    <property type="term" value="F:chromatin binding"/>
    <property type="evidence" value="ECO:0007669"/>
    <property type="project" value="TreeGrafter"/>
</dbReference>
<dbReference type="PANTHER" id="PTHR23069">
    <property type="entry name" value="AAA DOMAIN-CONTAINING"/>
    <property type="match status" value="1"/>
</dbReference>
<feature type="domain" description="PHD-type" evidence="10">
    <location>
        <begin position="394"/>
        <end position="546"/>
    </location>
</feature>
<evidence type="ECO:0000313" key="11">
    <source>
        <dbReference type="EMBL" id="CAH9116019.1"/>
    </source>
</evidence>